<accession>A0AAV9I2I4</accession>
<feature type="region of interest" description="Disordered" evidence="1">
    <location>
        <begin position="91"/>
        <end position="115"/>
    </location>
</feature>
<comment type="caution">
    <text evidence="2">The sequence shown here is derived from an EMBL/GenBank/DDBJ whole genome shotgun (WGS) entry which is preliminary data.</text>
</comment>
<organism evidence="2 3">
    <name type="scientific">Cladorrhinum samala</name>
    <dbReference type="NCBI Taxonomy" id="585594"/>
    <lineage>
        <taxon>Eukaryota</taxon>
        <taxon>Fungi</taxon>
        <taxon>Dikarya</taxon>
        <taxon>Ascomycota</taxon>
        <taxon>Pezizomycotina</taxon>
        <taxon>Sordariomycetes</taxon>
        <taxon>Sordariomycetidae</taxon>
        <taxon>Sordariales</taxon>
        <taxon>Podosporaceae</taxon>
        <taxon>Cladorrhinum</taxon>
    </lineage>
</organism>
<reference evidence="2" key="2">
    <citation type="submission" date="2023-06" db="EMBL/GenBank/DDBJ databases">
        <authorList>
            <consortium name="Lawrence Berkeley National Laboratory"/>
            <person name="Mondo S.J."/>
            <person name="Hensen N."/>
            <person name="Bonometti L."/>
            <person name="Westerberg I."/>
            <person name="Brannstrom I.O."/>
            <person name="Guillou S."/>
            <person name="Cros-Aarteil S."/>
            <person name="Calhoun S."/>
            <person name="Haridas S."/>
            <person name="Kuo A."/>
            <person name="Pangilinan J."/>
            <person name="Riley R."/>
            <person name="Labutti K."/>
            <person name="Andreopoulos B."/>
            <person name="Lipzen A."/>
            <person name="Chen C."/>
            <person name="Yanf M."/>
            <person name="Daum C."/>
            <person name="Ng V."/>
            <person name="Clum A."/>
            <person name="Steindorff A."/>
            <person name="Ohm R."/>
            <person name="Martin F."/>
            <person name="Silar P."/>
            <person name="Natvig D."/>
            <person name="Lalanne C."/>
            <person name="Gautier V."/>
            <person name="Ament-Velasquez S.L."/>
            <person name="Kruys A."/>
            <person name="Hutchinson M.I."/>
            <person name="Powell A.J."/>
            <person name="Barry K."/>
            <person name="Miller A.N."/>
            <person name="Grigoriev I.V."/>
            <person name="Debuchy R."/>
            <person name="Gladieux P."/>
            <person name="Thoren M.H."/>
            <person name="Johannesson H."/>
        </authorList>
    </citation>
    <scope>NUCLEOTIDE SEQUENCE</scope>
    <source>
        <strain evidence="2">PSN324</strain>
    </source>
</reference>
<dbReference type="EMBL" id="MU864928">
    <property type="protein sequence ID" value="KAK4467163.1"/>
    <property type="molecule type" value="Genomic_DNA"/>
</dbReference>
<name>A0AAV9I2I4_9PEZI</name>
<proteinExistence type="predicted"/>
<protein>
    <submittedName>
        <fullName evidence="2">Uncharacterized protein</fullName>
    </submittedName>
</protein>
<evidence type="ECO:0000313" key="3">
    <source>
        <dbReference type="Proteomes" id="UP001321749"/>
    </source>
</evidence>
<dbReference type="Proteomes" id="UP001321749">
    <property type="component" value="Unassembled WGS sequence"/>
</dbReference>
<evidence type="ECO:0000313" key="2">
    <source>
        <dbReference type="EMBL" id="KAK4467163.1"/>
    </source>
</evidence>
<gene>
    <name evidence="2" type="ORF">QBC42DRAFT_2139</name>
</gene>
<keyword evidence="3" id="KW-1185">Reference proteome</keyword>
<dbReference type="AlphaFoldDB" id="A0AAV9I2I4"/>
<reference evidence="2" key="1">
    <citation type="journal article" date="2023" name="Mol. Phylogenet. Evol.">
        <title>Genome-scale phylogeny and comparative genomics of the fungal order Sordariales.</title>
        <authorList>
            <person name="Hensen N."/>
            <person name="Bonometti L."/>
            <person name="Westerberg I."/>
            <person name="Brannstrom I.O."/>
            <person name="Guillou S."/>
            <person name="Cros-Aarteil S."/>
            <person name="Calhoun S."/>
            <person name="Haridas S."/>
            <person name="Kuo A."/>
            <person name="Mondo S."/>
            <person name="Pangilinan J."/>
            <person name="Riley R."/>
            <person name="LaButti K."/>
            <person name="Andreopoulos B."/>
            <person name="Lipzen A."/>
            <person name="Chen C."/>
            <person name="Yan M."/>
            <person name="Daum C."/>
            <person name="Ng V."/>
            <person name="Clum A."/>
            <person name="Steindorff A."/>
            <person name="Ohm R.A."/>
            <person name="Martin F."/>
            <person name="Silar P."/>
            <person name="Natvig D.O."/>
            <person name="Lalanne C."/>
            <person name="Gautier V."/>
            <person name="Ament-Velasquez S.L."/>
            <person name="Kruys A."/>
            <person name="Hutchinson M.I."/>
            <person name="Powell A.J."/>
            <person name="Barry K."/>
            <person name="Miller A.N."/>
            <person name="Grigoriev I.V."/>
            <person name="Debuchy R."/>
            <person name="Gladieux P."/>
            <person name="Hiltunen Thoren M."/>
            <person name="Johannesson H."/>
        </authorList>
    </citation>
    <scope>NUCLEOTIDE SEQUENCE</scope>
    <source>
        <strain evidence="2">PSN324</strain>
    </source>
</reference>
<sequence>MPTSVDSSRPMMAPSERTSIRYSTFSMTSVTPTVHTTDSVTAEITPIVNGLERLKNPHLADQRVYLSEEKTANFQKLALGAKLDRALERRMTSQDAVMRPRKPSVVQQIAEKEKA</sequence>
<evidence type="ECO:0000256" key="1">
    <source>
        <dbReference type="SAM" id="MobiDB-lite"/>
    </source>
</evidence>